<sequence>WEFPITDGLFFSRELFIQAGMRCTDVGSKAWLRRRTHAHEPSMRDIEKSKCTSQVSKLFSSYREAARQPAGLHMLARFSTHKDAHLVQ</sequence>
<feature type="non-terminal residue" evidence="1">
    <location>
        <position position="1"/>
    </location>
</feature>
<gene>
    <name evidence="1" type="ORF">BaRGS_00014252</name>
</gene>
<reference evidence="1 2" key="1">
    <citation type="journal article" date="2023" name="Sci. Data">
        <title>Genome assembly of the Korean intertidal mud-creeper Batillaria attramentaria.</title>
        <authorList>
            <person name="Patra A.K."/>
            <person name="Ho P.T."/>
            <person name="Jun S."/>
            <person name="Lee S.J."/>
            <person name="Kim Y."/>
            <person name="Won Y.J."/>
        </authorList>
    </citation>
    <scope>NUCLEOTIDE SEQUENCE [LARGE SCALE GENOMIC DNA]</scope>
    <source>
        <strain evidence="1">Wonlab-2016</strain>
    </source>
</reference>
<dbReference type="Proteomes" id="UP001519460">
    <property type="component" value="Unassembled WGS sequence"/>
</dbReference>
<feature type="non-terminal residue" evidence="1">
    <location>
        <position position="88"/>
    </location>
</feature>
<keyword evidence="2" id="KW-1185">Reference proteome</keyword>
<dbReference type="AlphaFoldDB" id="A0ABD0L5A8"/>
<evidence type="ECO:0000313" key="2">
    <source>
        <dbReference type="Proteomes" id="UP001519460"/>
    </source>
</evidence>
<accession>A0ABD0L5A8</accession>
<name>A0ABD0L5A8_9CAEN</name>
<comment type="caution">
    <text evidence="1">The sequence shown here is derived from an EMBL/GenBank/DDBJ whole genome shotgun (WGS) entry which is preliminary data.</text>
</comment>
<dbReference type="EMBL" id="JACVVK020000082">
    <property type="protein sequence ID" value="KAK7494599.1"/>
    <property type="molecule type" value="Genomic_DNA"/>
</dbReference>
<organism evidence="1 2">
    <name type="scientific">Batillaria attramentaria</name>
    <dbReference type="NCBI Taxonomy" id="370345"/>
    <lineage>
        <taxon>Eukaryota</taxon>
        <taxon>Metazoa</taxon>
        <taxon>Spiralia</taxon>
        <taxon>Lophotrochozoa</taxon>
        <taxon>Mollusca</taxon>
        <taxon>Gastropoda</taxon>
        <taxon>Caenogastropoda</taxon>
        <taxon>Sorbeoconcha</taxon>
        <taxon>Cerithioidea</taxon>
        <taxon>Batillariidae</taxon>
        <taxon>Batillaria</taxon>
    </lineage>
</organism>
<evidence type="ECO:0000313" key="1">
    <source>
        <dbReference type="EMBL" id="KAK7494599.1"/>
    </source>
</evidence>
<protein>
    <submittedName>
        <fullName evidence="1">Uncharacterized protein</fullName>
    </submittedName>
</protein>
<proteinExistence type="predicted"/>